<reference evidence="4 5" key="1">
    <citation type="submission" date="2010-12" db="EMBL/GenBank/DDBJ databases">
        <title>The Genome Sequence of Coprobacillus sp. strain 29_1.</title>
        <authorList>
            <consortium name="The Broad Institute Genome Sequencing Platform"/>
            <person name="Earl A."/>
            <person name="Ward D."/>
            <person name="Feldgarden M."/>
            <person name="Gevers D."/>
            <person name="Daigneault M."/>
            <person name="Sibley C.D."/>
            <person name="White A."/>
            <person name="Strauss J."/>
            <person name="Allen-Vercoe E."/>
            <person name="Young S.K."/>
            <person name="Zeng Q."/>
            <person name="Gargeya S."/>
            <person name="Fitzgerald M."/>
            <person name="Haas B."/>
            <person name="Abouelleil A."/>
            <person name="Alvarado L."/>
            <person name="Arachchi H.M."/>
            <person name="Berlin A."/>
            <person name="Brown A."/>
            <person name="Chapman S.B."/>
            <person name="Chen Z."/>
            <person name="Dunbar C."/>
            <person name="Freedman E."/>
            <person name="Gearin G."/>
            <person name="Gellesch M."/>
            <person name="Goldberg J."/>
            <person name="Griggs A."/>
            <person name="Gujja S."/>
            <person name="Heilman E."/>
            <person name="Heiman D."/>
            <person name="Howarth C."/>
            <person name="Larson L."/>
            <person name="Lui A."/>
            <person name="MacDonald P.J.P."/>
            <person name="Mehta T."/>
            <person name="Montmayeur A."/>
            <person name="Murphy C."/>
            <person name="Neiman D."/>
            <person name="Pearson M."/>
            <person name="Priest M."/>
            <person name="Roberts A."/>
            <person name="Saif S."/>
            <person name="Shea T."/>
            <person name="Shenoy N."/>
            <person name="Sisk P."/>
            <person name="Stolte C."/>
            <person name="Sykes S."/>
            <person name="White J."/>
            <person name="Yandava C."/>
            <person name="Nusbaum C."/>
            <person name="Birren B."/>
        </authorList>
    </citation>
    <scope>NUCLEOTIDE SEQUENCE [LARGE SCALE GENOMIC DNA]</scope>
    <source>
        <strain evidence="4 5">29_1</strain>
    </source>
</reference>
<dbReference type="OrthoDB" id="9810250at2"/>
<comment type="caution">
    <text evidence="4">The sequence shown here is derived from an EMBL/GenBank/DDBJ whole genome shotgun (WGS) entry which is preliminary data.</text>
</comment>
<accession>E7G730</accession>
<dbReference type="InterPro" id="IPR050624">
    <property type="entry name" value="HTH-type_Tx_Regulator"/>
</dbReference>
<evidence type="ECO:0000256" key="2">
    <source>
        <dbReference type="PROSITE-ProRule" id="PRU00335"/>
    </source>
</evidence>
<dbReference type="RefSeq" id="WP_008787684.1">
    <property type="nucleotide sequence ID" value="NZ_AKCB01000001.1"/>
</dbReference>
<dbReference type="InterPro" id="IPR009057">
    <property type="entry name" value="Homeodomain-like_sf"/>
</dbReference>
<dbReference type="GO" id="GO:0003677">
    <property type="term" value="F:DNA binding"/>
    <property type="evidence" value="ECO:0007669"/>
    <property type="project" value="UniProtKB-UniRule"/>
</dbReference>
<keyword evidence="1 2" id="KW-0238">DNA-binding</keyword>
<dbReference type="InterPro" id="IPR001647">
    <property type="entry name" value="HTH_TetR"/>
</dbReference>
<organism evidence="4 5">
    <name type="scientific">Coprobacillus cateniformis</name>
    <dbReference type="NCBI Taxonomy" id="100884"/>
    <lineage>
        <taxon>Bacteria</taxon>
        <taxon>Bacillati</taxon>
        <taxon>Bacillota</taxon>
        <taxon>Erysipelotrichia</taxon>
        <taxon>Erysipelotrichales</taxon>
        <taxon>Coprobacillaceae</taxon>
        <taxon>Coprobacillus</taxon>
    </lineage>
</organism>
<dbReference type="SUPFAM" id="SSF46689">
    <property type="entry name" value="Homeodomain-like"/>
    <property type="match status" value="1"/>
</dbReference>
<feature type="domain" description="HTH tetR-type" evidence="3">
    <location>
        <begin position="9"/>
        <end position="69"/>
    </location>
</feature>
<dbReference type="Proteomes" id="UP000003157">
    <property type="component" value="Unassembled WGS sequence"/>
</dbReference>
<dbReference type="STRING" id="100884.GCA_000269565_01144"/>
<dbReference type="Pfam" id="PF14278">
    <property type="entry name" value="TetR_C_8"/>
    <property type="match status" value="1"/>
</dbReference>
<evidence type="ECO:0000259" key="3">
    <source>
        <dbReference type="PROSITE" id="PS50977"/>
    </source>
</evidence>
<proteinExistence type="predicted"/>
<evidence type="ECO:0000256" key="1">
    <source>
        <dbReference type="ARBA" id="ARBA00023125"/>
    </source>
</evidence>
<evidence type="ECO:0000313" key="5">
    <source>
        <dbReference type="Proteomes" id="UP000003157"/>
    </source>
</evidence>
<dbReference type="PANTHER" id="PTHR43479">
    <property type="entry name" value="ACREF/ENVCD OPERON REPRESSOR-RELATED"/>
    <property type="match status" value="1"/>
</dbReference>
<name>E7G730_9FIRM</name>
<dbReference type="InterPro" id="IPR039532">
    <property type="entry name" value="TetR_C_Firmicutes"/>
</dbReference>
<dbReference type="EMBL" id="ADKX01000008">
    <property type="protein sequence ID" value="EFW06108.1"/>
    <property type="molecule type" value="Genomic_DNA"/>
</dbReference>
<dbReference type="Gene3D" id="1.10.357.10">
    <property type="entry name" value="Tetracycline Repressor, domain 2"/>
    <property type="match status" value="1"/>
</dbReference>
<keyword evidence="5" id="KW-1185">Reference proteome</keyword>
<feature type="DNA-binding region" description="H-T-H motif" evidence="2">
    <location>
        <begin position="32"/>
        <end position="51"/>
    </location>
</feature>
<dbReference type="PROSITE" id="PS50977">
    <property type="entry name" value="HTH_TETR_2"/>
    <property type="match status" value="1"/>
</dbReference>
<sequence length="181" mass="21691">MRNEYRNAMRSKILIKNAYIELLKQKPATKITVTDIIHTANISRGTFYAHYKDTIDLWESFQRDFLNQLIHFTNKHQEELLVNKIDLLLNKTMDILKNDFETYNVLANQDFSFYFYHDIKRVILESLIKEYSVSEEVQRSLNIYIGGFIMLLREWLENPNFESMEEYTKTLSRLIHQGIII</sequence>
<evidence type="ECO:0000313" key="4">
    <source>
        <dbReference type="EMBL" id="EFW06108.1"/>
    </source>
</evidence>
<protein>
    <recommendedName>
        <fullName evidence="3">HTH tetR-type domain-containing protein</fullName>
    </recommendedName>
</protein>
<dbReference type="HOGENOM" id="CLU_087539_0_3_9"/>
<gene>
    <name evidence="4" type="ORF">HMPREF9488_00568</name>
</gene>
<dbReference type="GeneID" id="78229025"/>
<dbReference type="AlphaFoldDB" id="E7G730"/>
<dbReference type="eggNOG" id="COG1309">
    <property type="taxonomic scope" value="Bacteria"/>
</dbReference>
<dbReference type="PANTHER" id="PTHR43479:SF7">
    <property type="entry name" value="TETR-FAMILY TRANSCRIPTIONAL REGULATOR"/>
    <property type="match status" value="1"/>
</dbReference>